<keyword evidence="1" id="KW-0808">Transferase</keyword>
<keyword evidence="4 5" id="KW-0067">ATP-binding</keyword>
<evidence type="ECO:0000256" key="1">
    <source>
        <dbReference type="ARBA" id="ARBA00022679"/>
    </source>
</evidence>
<dbReference type="PANTHER" id="PTHR43289">
    <property type="entry name" value="MITOGEN-ACTIVATED PROTEIN KINASE KINASE KINASE 20-RELATED"/>
    <property type="match status" value="1"/>
</dbReference>
<feature type="region of interest" description="Disordered" evidence="6">
    <location>
        <begin position="414"/>
        <end position="471"/>
    </location>
</feature>
<sequence>MSETLQEGELFLDKYRIERLIGKGGMGAVYAAVDTDLARRVAIKVLLAKIANMPQAVTRFINEGRAAARIEGEHVARVFAAGHTPNGLAYMVLEYLDGMDLAGVLRERPRLPIGEAVDIVLETLEAVAEAHRHGIVHRDLKPGNLFLARKSNGQTIVKVLDFGISKATNPLAEAGDHALTSTKATLGSPLYMSPEQLRSAKNVDRRSDIWSIGVILYEMLTGTLPFRGEALGELFAAILEQNPAPIAHYRPDVPQELQQVIYACLQRDPQHRFPEASHLAQALAPFAWRARGSVERVQSFSDATISQPNLPAPAPGMYPTNPQAWTGSNAAASTTGGSTGPSITSPAGLPPKRSMLALVIGIPVVFVVAGSILAIFFLTRTKTPPASPPVVVASGTATATAVANTAAAAIPAPPATEEAVAEKVKEPEAVDAGEKTSHSSKRHRPRGAASASSAPAAADDGTFDPTKATRK</sequence>
<feature type="compositionally biased region" description="Basic and acidic residues" evidence="6">
    <location>
        <begin position="420"/>
        <end position="437"/>
    </location>
</feature>
<dbReference type="Proteomes" id="UP001379533">
    <property type="component" value="Chromosome"/>
</dbReference>
<keyword evidence="7" id="KW-1133">Transmembrane helix</keyword>
<feature type="domain" description="Protein kinase" evidence="8">
    <location>
        <begin position="15"/>
        <end position="287"/>
    </location>
</feature>
<feature type="region of interest" description="Disordered" evidence="6">
    <location>
        <begin position="321"/>
        <end position="346"/>
    </location>
</feature>
<keyword evidence="10" id="KW-1185">Reference proteome</keyword>
<evidence type="ECO:0000256" key="2">
    <source>
        <dbReference type="ARBA" id="ARBA00022741"/>
    </source>
</evidence>
<feature type="compositionally biased region" description="Low complexity" evidence="6">
    <location>
        <begin position="324"/>
        <end position="346"/>
    </location>
</feature>
<evidence type="ECO:0000256" key="7">
    <source>
        <dbReference type="SAM" id="Phobius"/>
    </source>
</evidence>
<dbReference type="SMART" id="SM00220">
    <property type="entry name" value="S_TKc"/>
    <property type="match status" value="1"/>
</dbReference>
<dbReference type="InterPro" id="IPR008271">
    <property type="entry name" value="Ser/Thr_kinase_AS"/>
</dbReference>
<evidence type="ECO:0000259" key="8">
    <source>
        <dbReference type="PROSITE" id="PS50011"/>
    </source>
</evidence>
<dbReference type="EMBL" id="CP089982">
    <property type="protein sequence ID" value="WXA91005.1"/>
    <property type="molecule type" value="Genomic_DNA"/>
</dbReference>
<dbReference type="SUPFAM" id="SSF56112">
    <property type="entry name" value="Protein kinase-like (PK-like)"/>
    <property type="match status" value="1"/>
</dbReference>
<reference evidence="9 10" key="1">
    <citation type="submission" date="2021-12" db="EMBL/GenBank/DDBJ databases">
        <title>Discovery of the Pendulisporaceae a myxobacterial family with distinct sporulation behavior and unique specialized metabolism.</title>
        <authorList>
            <person name="Garcia R."/>
            <person name="Popoff A."/>
            <person name="Bader C.D."/>
            <person name="Loehr J."/>
            <person name="Walesch S."/>
            <person name="Walt C."/>
            <person name="Boldt J."/>
            <person name="Bunk B."/>
            <person name="Haeckl F.J.F.P.J."/>
            <person name="Gunesch A.P."/>
            <person name="Birkelbach J."/>
            <person name="Nuebel U."/>
            <person name="Pietschmann T."/>
            <person name="Bach T."/>
            <person name="Mueller R."/>
        </authorList>
    </citation>
    <scope>NUCLEOTIDE SEQUENCE [LARGE SCALE GENOMIC DNA]</scope>
    <source>
        <strain evidence="9 10">MSr12523</strain>
    </source>
</reference>
<dbReference type="PANTHER" id="PTHR43289:SF6">
    <property type="entry name" value="SERINE_THREONINE-PROTEIN KINASE NEKL-3"/>
    <property type="match status" value="1"/>
</dbReference>
<gene>
    <name evidence="9" type="ORF">LZC95_31700</name>
</gene>
<dbReference type="CDD" id="cd14014">
    <property type="entry name" value="STKc_PknB_like"/>
    <property type="match status" value="1"/>
</dbReference>
<feature type="transmembrane region" description="Helical" evidence="7">
    <location>
        <begin position="355"/>
        <end position="378"/>
    </location>
</feature>
<keyword evidence="7" id="KW-0472">Membrane</keyword>
<dbReference type="Gene3D" id="1.10.510.10">
    <property type="entry name" value="Transferase(Phosphotransferase) domain 1"/>
    <property type="match status" value="1"/>
</dbReference>
<keyword evidence="3 9" id="KW-0418">Kinase</keyword>
<keyword evidence="2 5" id="KW-0547">Nucleotide-binding</keyword>
<evidence type="ECO:0000256" key="6">
    <source>
        <dbReference type="SAM" id="MobiDB-lite"/>
    </source>
</evidence>
<proteinExistence type="predicted"/>
<keyword evidence="7" id="KW-0812">Transmembrane</keyword>
<dbReference type="InterPro" id="IPR011009">
    <property type="entry name" value="Kinase-like_dom_sf"/>
</dbReference>
<feature type="binding site" evidence="5">
    <location>
        <position position="44"/>
    </location>
    <ligand>
        <name>ATP</name>
        <dbReference type="ChEBI" id="CHEBI:30616"/>
    </ligand>
</feature>
<evidence type="ECO:0000256" key="4">
    <source>
        <dbReference type="ARBA" id="ARBA00022840"/>
    </source>
</evidence>
<evidence type="ECO:0000313" key="9">
    <source>
        <dbReference type="EMBL" id="WXA91005.1"/>
    </source>
</evidence>
<dbReference type="RefSeq" id="WP_394841625.1">
    <property type="nucleotide sequence ID" value="NZ_CP089982.1"/>
</dbReference>
<dbReference type="PROSITE" id="PS00107">
    <property type="entry name" value="PROTEIN_KINASE_ATP"/>
    <property type="match status" value="1"/>
</dbReference>
<evidence type="ECO:0000313" key="10">
    <source>
        <dbReference type="Proteomes" id="UP001379533"/>
    </source>
</evidence>
<evidence type="ECO:0000256" key="5">
    <source>
        <dbReference type="PROSITE-ProRule" id="PRU10141"/>
    </source>
</evidence>
<feature type="compositionally biased region" description="Low complexity" evidence="6">
    <location>
        <begin position="448"/>
        <end position="458"/>
    </location>
</feature>
<dbReference type="GO" id="GO:0004674">
    <property type="term" value="F:protein serine/threonine kinase activity"/>
    <property type="evidence" value="ECO:0007669"/>
    <property type="project" value="UniProtKB-KW"/>
</dbReference>
<keyword evidence="9" id="KW-0723">Serine/threonine-protein kinase</keyword>
<organism evidence="9 10">
    <name type="scientific">Pendulispora brunnea</name>
    <dbReference type="NCBI Taxonomy" id="2905690"/>
    <lineage>
        <taxon>Bacteria</taxon>
        <taxon>Pseudomonadati</taxon>
        <taxon>Myxococcota</taxon>
        <taxon>Myxococcia</taxon>
        <taxon>Myxococcales</taxon>
        <taxon>Sorangiineae</taxon>
        <taxon>Pendulisporaceae</taxon>
        <taxon>Pendulispora</taxon>
    </lineage>
</organism>
<dbReference type="InterPro" id="IPR000719">
    <property type="entry name" value="Prot_kinase_dom"/>
</dbReference>
<dbReference type="PROSITE" id="PS50011">
    <property type="entry name" value="PROTEIN_KINASE_DOM"/>
    <property type="match status" value="1"/>
</dbReference>
<evidence type="ECO:0000256" key="3">
    <source>
        <dbReference type="ARBA" id="ARBA00022777"/>
    </source>
</evidence>
<dbReference type="Gene3D" id="3.30.200.20">
    <property type="entry name" value="Phosphorylase Kinase, domain 1"/>
    <property type="match status" value="1"/>
</dbReference>
<protein>
    <submittedName>
        <fullName evidence="9">Serine/threonine protein kinase</fullName>
    </submittedName>
</protein>
<dbReference type="InterPro" id="IPR017441">
    <property type="entry name" value="Protein_kinase_ATP_BS"/>
</dbReference>
<accession>A0ABZ2JWZ6</accession>
<dbReference type="Pfam" id="PF00069">
    <property type="entry name" value="Pkinase"/>
    <property type="match status" value="1"/>
</dbReference>
<name>A0ABZ2JWZ6_9BACT</name>
<dbReference type="PROSITE" id="PS00108">
    <property type="entry name" value="PROTEIN_KINASE_ST"/>
    <property type="match status" value="1"/>
</dbReference>